<sequence length="40" mass="4691">MRFRPGLPEDQVAEADVVWSMVVDNDAVTQFKQYRSFDSR</sequence>
<dbReference type="EMBL" id="JAPYKS010000008">
    <property type="protein sequence ID" value="MEI9409706.1"/>
    <property type="molecule type" value="Genomic_DNA"/>
</dbReference>
<reference evidence="1 2" key="1">
    <citation type="submission" date="2022-12" db="EMBL/GenBank/DDBJ databases">
        <authorList>
            <person name="Muema E."/>
        </authorList>
    </citation>
    <scope>NUCLEOTIDE SEQUENCE [LARGE SCALE GENOMIC DNA]</scope>
    <source>
        <strain evidence="2">1326</strain>
    </source>
</reference>
<proteinExistence type="predicted"/>
<dbReference type="RefSeq" id="WP_337106667.1">
    <property type="nucleotide sequence ID" value="NZ_JAPYKS010000008.1"/>
</dbReference>
<evidence type="ECO:0000313" key="2">
    <source>
        <dbReference type="Proteomes" id="UP001387293"/>
    </source>
</evidence>
<evidence type="ECO:0000313" key="1">
    <source>
        <dbReference type="EMBL" id="MEI9409706.1"/>
    </source>
</evidence>
<organism evidence="1 2">
    <name type="scientific">Mesorhizobium salmacidum</name>
    <dbReference type="NCBI Taxonomy" id="3015171"/>
    <lineage>
        <taxon>Bacteria</taxon>
        <taxon>Pseudomonadati</taxon>
        <taxon>Pseudomonadota</taxon>
        <taxon>Alphaproteobacteria</taxon>
        <taxon>Hyphomicrobiales</taxon>
        <taxon>Phyllobacteriaceae</taxon>
        <taxon>Mesorhizobium</taxon>
    </lineage>
</organism>
<name>A0ABU8KX39_9HYPH</name>
<comment type="caution">
    <text evidence="1">The sequence shown here is derived from an EMBL/GenBank/DDBJ whole genome shotgun (WGS) entry which is preliminary data.</text>
</comment>
<protein>
    <submittedName>
        <fullName evidence="1">Uncharacterized protein</fullName>
    </submittedName>
</protein>
<keyword evidence="2" id="KW-1185">Reference proteome</keyword>
<dbReference type="Proteomes" id="UP001387293">
    <property type="component" value="Unassembled WGS sequence"/>
</dbReference>
<gene>
    <name evidence="1" type="ORF">O7A60_13120</name>
</gene>
<accession>A0ABU8KX39</accession>